<sequence length="177" mass="20239">MRLSTRELFNIGTSLIEKLEGESNLDLYRFQSLLKPILEPFYNPDEHLDRFRNHSYRMMKLLVEKGAVVRLSGAFANNARYMIVTDTDPKQLSMPLDDSEAESPVSDEVSYQTQLRSSKAELVRLTAAHKELLQKFPSHSGYLKAEIDKLSNQISMLEYQDLVLSKLITHSADEASE</sequence>
<dbReference type="RefSeq" id="WP_071235594.1">
    <property type="nucleotide sequence ID" value="NZ_KV861321.1"/>
</dbReference>
<organism evidence="1 2">
    <name type="scientific">Vibrio rotiferianus</name>
    <dbReference type="NCBI Taxonomy" id="190895"/>
    <lineage>
        <taxon>Bacteria</taxon>
        <taxon>Pseudomonadati</taxon>
        <taxon>Pseudomonadota</taxon>
        <taxon>Gammaproteobacteria</taxon>
        <taxon>Vibrionales</taxon>
        <taxon>Vibrionaceae</taxon>
        <taxon>Vibrio</taxon>
    </lineage>
</organism>
<name>A0ABX3DCT1_9VIBR</name>
<evidence type="ECO:0000313" key="1">
    <source>
        <dbReference type="EMBL" id="OHY95386.1"/>
    </source>
</evidence>
<protein>
    <submittedName>
        <fullName evidence="1">Uncharacterized protein</fullName>
    </submittedName>
</protein>
<comment type="caution">
    <text evidence="1">The sequence shown here is derived from an EMBL/GenBank/DDBJ whole genome shotgun (WGS) entry which is preliminary data.</text>
</comment>
<gene>
    <name evidence="1" type="ORF">BI375_14125</name>
</gene>
<dbReference type="EMBL" id="MKFT01000003">
    <property type="protein sequence ID" value="OHY95386.1"/>
    <property type="molecule type" value="Genomic_DNA"/>
</dbReference>
<evidence type="ECO:0000313" key="2">
    <source>
        <dbReference type="Proteomes" id="UP000180133"/>
    </source>
</evidence>
<reference evidence="1 2" key="1">
    <citation type="submission" date="2016-09" db="EMBL/GenBank/DDBJ databases">
        <title>Isolation, identification and antibiotic sensitivity analysis of bacterial pathogen from juvenile Hippocampus erectus with tail-rotted disease.</title>
        <authorList>
            <person name="Yang Q."/>
        </authorList>
    </citation>
    <scope>NUCLEOTIDE SEQUENCE [LARGE SCALE GENOMIC DNA]</scope>
    <source>
        <strain evidence="1 2">HM-10</strain>
    </source>
</reference>
<accession>A0ABX3DCT1</accession>
<dbReference type="Proteomes" id="UP000180133">
    <property type="component" value="Unassembled WGS sequence"/>
</dbReference>
<proteinExistence type="predicted"/>
<keyword evidence="2" id="KW-1185">Reference proteome</keyword>